<comment type="caution">
    <text evidence="2">The sequence shown here is derived from an EMBL/GenBank/DDBJ whole genome shotgun (WGS) entry which is preliminary data.</text>
</comment>
<evidence type="ECO:0000313" key="2">
    <source>
        <dbReference type="EMBL" id="MFC3145048.1"/>
    </source>
</evidence>
<dbReference type="RefSeq" id="WP_275634249.1">
    <property type="nucleotide sequence ID" value="NZ_JARGYD010000008.1"/>
</dbReference>
<dbReference type="InterPro" id="IPR020471">
    <property type="entry name" value="AKR"/>
</dbReference>
<dbReference type="SUPFAM" id="SSF51430">
    <property type="entry name" value="NAD(P)-linked oxidoreductase"/>
    <property type="match status" value="1"/>
</dbReference>
<gene>
    <name evidence="2" type="ORF">ACFOGP_20170</name>
</gene>
<dbReference type="CDD" id="cd19090">
    <property type="entry name" value="AKR_AKR15A-like"/>
    <property type="match status" value="1"/>
</dbReference>
<evidence type="ECO:0000313" key="3">
    <source>
        <dbReference type="Proteomes" id="UP001595632"/>
    </source>
</evidence>
<dbReference type="InterPro" id="IPR036812">
    <property type="entry name" value="NAD(P)_OxRdtase_dom_sf"/>
</dbReference>
<keyword evidence="3" id="KW-1185">Reference proteome</keyword>
<name>A0ABV7GWX8_9RHOB</name>
<organism evidence="2 3">
    <name type="scientific">Psychromarinibacter halotolerans</name>
    <dbReference type="NCBI Taxonomy" id="1775175"/>
    <lineage>
        <taxon>Bacteria</taxon>
        <taxon>Pseudomonadati</taxon>
        <taxon>Pseudomonadota</taxon>
        <taxon>Alphaproteobacteria</taxon>
        <taxon>Rhodobacterales</taxon>
        <taxon>Paracoccaceae</taxon>
        <taxon>Psychromarinibacter</taxon>
    </lineage>
</organism>
<sequence length="320" mass="34932">MKTVQIRDTGLSVTDICFGTSALGNMPDTYGYAVDEDRARATLKAIFDGPANFLDTSRAYGLGESERRIGAVIREMGGLPEGFVLSTKLDRDLDTGRFDAARARASLEESLEVLGLDSIPVLHLHDPEHARDLEEITRDGGAMDELFKMKEEGLCQAVGLAMGRIDMMFPLVKAYPFDTLISHNRYTLLNRAADEMFTYAHAQGMAVLNAAPYASGVLAKGSAEMPMITYQKADDAALAPVRHIEEVCAAQGIATGPVALQFSMRDPRVASTVIGVSKPERVAQTLQWAAVDIPDQIWDALEELPYSMEDPEANRDYKPG</sequence>
<accession>A0ABV7GWX8</accession>
<protein>
    <submittedName>
        <fullName evidence="2">Aldo/keto reductase</fullName>
    </submittedName>
</protein>
<evidence type="ECO:0000259" key="1">
    <source>
        <dbReference type="Pfam" id="PF00248"/>
    </source>
</evidence>
<dbReference type="Gene3D" id="3.20.20.100">
    <property type="entry name" value="NADP-dependent oxidoreductase domain"/>
    <property type="match status" value="1"/>
</dbReference>
<dbReference type="InterPro" id="IPR023210">
    <property type="entry name" value="NADP_OxRdtase_dom"/>
</dbReference>
<dbReference type="PANTHER" id="PTHR42686">
    <property type="entry name" value="GH17980P-RELATED"/>
    <property type="match status" value="1"/>
</dbReference>
<dbReference type="Proteomes" id="UP001595632">
    <property type="component" value="Unassembled WGS sequence"/>
</dbReference>
<dbReference type="PANTHER" id="PTHR42686:SF1">
    <property type="entry name" value="GH17980P-RELATED"/>
    <property type="match status" value="1"/>
</dbReference>
<dbReference type="Pfam" id="PF00248">
    <property type="entry name" value="Aldo_ket_red"/>
    <property type="match status" value="1"/>
</dbReference>
<feature type="domain" description="NADP-dependent oxidoreductase" evidence="1">
    <location>
        <begin position="16"/>
        <end position="304"/>
    </location>
</feature>
<proteinExistence type="predicted"/>
<reference evidence="3" key="1">
    <citation type="journal article" date="2019" name="Int. J. Syst. Evol. Microbiol.">
        <title>The Global Catalogue of Microorganisms (GCM) 10K type strain sequencing project: providing services to taxonomists for standard genome sequencing and annotation.</title>
        <authorList>
            <consortium name="The Broad Institute Genomics Platform"/>
            <consortium name="The Broad Institute Genome Sequencing Center for Infectious Disease"/>
            <person name="Wu L."/>
            <person name="Ma J."/>
        </authorList>
    </citation>
    <scope>NUCLEOTIDE SEQUENCE [LARGE SCALE GENOMIC DNA]</scope>
    <source>
        <strain evidence="3">KCTC 52366</strain>
    </source>
</reference>
<dbReference type="EMBL" id="JBHRTB010000010">
    <property type="protein sequence ID" value="MFC3145048.1"/>
    <property type="molecule type" value="Genomic_DNA"/>
</dbReference>